<dbReference type="Gene3D" id="3.75.10.10">
    <property type="entry name" value="L-arginine/glycine Amidinotransferase, Chain A"/>
    <property type="match status" value="1"/>
</dbReference>
<keyword evidence="3" id="KW-1185">Reference proteome</keyword>
<proteinExistence type="predicted"/>
<dbReference type="EMBL" id="NIVC01000084">
    <property type="protein sequence ID" value="PAA91538.1"/>
    <property type="molecule type" value="Genomic_DNA"/>
</dbReference>
<dbReference type="PANTHER" id="PTHR31377:SF0">
    <property type="entry name" value="AGMATINE DEIMINASE-RELATED"/>
    <property type="match status" value="1"/>
</dbReference>
<dbReference type="GO" id="GO:0004668">
    <property type="term" value="F:protein-arginine deiminase activity"/>
    <property type="evidence" value="ECO:0007669"/>
    <property type="project" value="InterPro"/>
</dbReference>
<name>A0A267GZS8_9PLAT</name>
<protein>
    <submittedName>
        <fullName evidence="2">Uncharacterized protein</fullName>
    </submittedName>
</protein>
<dbReference type="InterPro" id="IPR007466">
    <property type="entry name" value="Peptidyl-Arg-deiminase_porph"/>
</dbReference>
<dbReference type="AlphaFoldDB" id="A0A267GZS8"/>
<keyword evidence="1" id="KW-0378">Hydrolase</keyword>
<comment type="caution">
    <text evidence="2">The sequence shown here is derived from an EMBL/GenBank/DDBJ whole genome shotgun (WGS) entry which is preliminary data.</text>
</comment>
<dbReference type="PANTHER" id="PTHR31377">
    <property type="entry name" value="AGMATINE DEIMINASE-RELATED"/>
    <property type="match status" value="1"/>
</dbReference>
<dbReference type="SUPFAM" id="SSF55909">
    <property type="entry name" value="Pentein"/>
    <property type="match status" value="1"/>
</dbReference>
<dbReference type="Pfam" id="PF04371">
    <property type="entry name" value="PAD_porph"/>
    <property type="match status" value="1"/>
</dbReference>
<organism evidence="2 3">
    <name type="scientific">Macrostomum lignano</name>
    <dbReference type="NCBI Taxonomy" id="282301"/>
    <lineage>
        <taxon>Eukaryota</taxon>
        <taxon>Metazoa</taxon>
        <taxon>Spiralia</taxon>
        <taxon>Lophotrochozoa</taxon>
        <taxon>Platyhelminthes</taxon>
        <taxon>Rhabditophora</taxon>
        <taxon>Macrostomorpha</taxon>
        <taxon>Macrostomida</taxon>
        <taxon>Macrostomidae</taxon>
        <taxon>Macrostomum</taxon>
    </lineage>
</organism>
<feature type="non-terminal residue" evidence="2">
    <location>
        <position position="1"/>
    </location>
</feature>
<dbReference type="GO" id="GO:0009446">
    <property type="term" value="P:putrescine biosynthetic process"/>
    <property type="evidence" value="ECO:0007669"/>
    <property type="project" value="InterPro"/>
</dbReference>
<dbReference type="Proteomes" id="UP000215902">
    <property type="component" value="Unassembled WGS sequence"/>
</dbReference>
<accession>A0A267GZS8</accession>
<evidence type="ECO:0000313" key="2">
    <source>
        <dbReference type="EMBL" id="PAA91538.1"/>
    </source>
</evidence>
<evidence type="ECO:0000256" key="1">
    <source>
        <dbReference type="ARBA" id="ARBA00022801"/>
    </source>
</evidence>
<evidence type="ECO:0000313" key="3">
    <source>
        <dbReference type="Proteomes" id="UP000215902"/>
    </source>
</evidence>
<dbReference type="OrthoDB" id="544103at2759"/>
<dbReference type="GO" id="GO:0047632">
    <property type="term" value="F:agmatine deiminase activity"/>
    <property type="evidence" value="ECO:0007669"/>
    <property type="project" value="TreeGrafter"/>
</dbReference>
<gene>
    <name evidence="2" type="ORF">BOX15_Mlig000004g4</name>
</gene>
<sequence length="359" mass="39787">TKMQQHTSLSDWDLSSGKSVVVMTATTPRDPYYGKYFNEIFNFQIDLGKKILYDGGDNFLVLADPSVADKFRSELPAKCVAEYLIDDIWVRDFAPIGLVRHAWFKYQPSYLNKSEASSVQQQFRRFLSLNSHLFGDLHSAAVGDSTAASIRLDGGNVVDNQPAAAPADSLAVVTRRVVRDNRRQLTEDRLMAVLRRQLDCRRLAAIPEPENDTTGHADGLVAFIDENRLAVQLQTDAGSDRDDAESRLLMQELADQLGSGVRLVKLEASAPVRQTWRRFDSACGLHVNLLATRRSLYVPVFGSDEANRKLGQSAELDSRVLAAIRANTSKTVVPVDVPNAICRMGGSVRCLTWAFAQSL</sequence>
<reference evidence="2 3" key="1">
    <citation type="submission" date="2017-06" db="EMBL/GenBank/DDBJ databases">
        <title>A platform for efficient transgenesis in Macrostomum lignano, a flatworm model organism for stem cell research.</title>
        <authorList>
            <person name="Berezikov E."/>
        </authorList>
    </citation>
    <scope>NUCLEOTIDE SEQUENCE [LARGE SCALE GENOMIC DNA]</scope>
    <source>
        <strain evidence="2">DV1</strain>
        <tissue evidence="2">Whole organism</tissue>
    </source>
</reference>